<dbReference type="AlphaFoldDB" id="A0A7E4URF0"/>
<protein>
    <submittedName>
        <fullName evidence="3">CC domain-containing protein</fullName>
    </submittedName>
</protein>
<feature type="chain" id="PRO_5028939426" evidence="1">
    <location>
        <begin position="20"/>
        <end position="235"/>
    </location>
</feature>
<feature type="signal peptide" evidence="1">
    <location>
        <begin position="1"/>
        <end position="19"/>
    </location>
</feature>
<keyword evidence="1" id="KW-0732">Signal</keyword>
<keyword evidence="2" id="KW-1185">Reference proteome</keyword>
<accession>A0A7E4URF0</accession>
<dbReference type="Proteomes" id="UP000492821">
    <property type="component" value="Unassembled WGS sequence"/>
</dbReference>
<evidence type="ECO:0000256" key="1">
    <source>
        <dbReference type="SAM" id="SignalP"/>
    </source>
</evidence>
<proteinExistence type="predicted"/>
<organism evidence="2 3">
    <name type="scientific">Panagrellus redivivus</name>
    <name type="common">Microworm</name>
    <dbReference type="NCBI Taxonomy" id="6233"/>
    <lineage>
        <taxon>Eukaryota</taxon>
        <taxon>Metazoa</taxon>
        <taxon>Ecdysozoa</taxon>
        <taxon>Nematoda</taxon>
        <taxon>Chromadorea</taxon>
        <taxon>Rhabditida</taxon>
        <taxon>Tylenchina</taxon>
        <taxon>Panagrolaimomorpha</taxon>
        <taxon>Panagrolaimoidea</taxon>
        <taxon>Panagrolaimidae</taxon>
        <taxon>Panagrellus</taxon>
    </lineage>
</organism>
<reference evidence="2" key="1">
    <citation type="journal article" date="2013" name="Genetics">
        <title>The draft genome and transcriptome of Panagrellus redivivus are shaped by the harsh demands of a free-living lifestyle.</title>
        <authorList>
            <person name="Srinivasan J."/>
            <person name="Dillman A.R."/>
            <person name="Macchietto M.G."/>
            <person name="Heikkinen L."/>
            <person name="Lakso M."/>
            <person name="Fracchia K.M."/>
            <person name="Antoshechkin I."/>
            <person name="Mortazavi A."/>
            <person name="Wong G."/>
            <person name="Sternberg P.W."/>
        </authorList>
    </citation>
    <scope>NUCLEOTIDE SEQUENCE [LARGE SCALE GENOMIC DNA]</scope>
    <source>
        <strain evidence="2">MT8872</strain>
    </source>
</reference>
<evidence type="ECO:0000313" key="3">
    <source>
        <dbReference type="WBParaSite" id="Pan_g116.t1"/>
    </source>
</evidence>
<dbReference type="WBParaSite" id="Pan_g116.t1">
    <property type="protein sequence ID" value="Pan_g116.t1"/>
    <property type="gene ID" value="Pan_g116"/>
</dbReference>
<evidence type="ECO:0000313" key="2">
    <source>
        <dbReference type="Proteomes" id="UP000492821"/>
    </source>
</evidence>
<name>A0A7E4URF0_PANRE</name>
<sequence length="235" mass="26756">MMSLIKFALIMSYLNVAFSITVFEVTESPIHHSCKSNEECAMRLNPLYPPYNFVCCTTVSCNDFNAKYYQVTSGCTPSSMCQFGTNTNSGTYFGATMERKKFESYDNSIIGNCDATRQLVGGLPPQNVPVEVEKPITPSPIPAFKEPVCKCLSAEKCCVRVKCIDTIPMTDNTYKVDTICREFCPIFFTKIYEEHTFFFPANDWFRHHEYEKTEGAPSVTTSCRETKYFSQWLTN</sequence>
<reference evidence="3" key="2">
    <citation type="submission" date="2020-10" db="UniProtKB">
        <authorList>
            <consortium name="WormBaseParasite"/>
        </authorList>
    </citation>
    <scope>IDENTIFICATION</scope>
</reference>